<protein>
    <submittedName>
        <fullName evidence="1">Uncharacterized protein</fullName>
    </submittedName>
</protein>
<reference evidence="1 2" key="1">
    <citation type="journal article" date="2019" name="Sci. Rep.">
        <title>Nanopore sequencing improves the draft genome of the human pathogenic amoeba Naegleria fowleri.</title>
        <authorList>
            <person name="Liechti N."/>
            <person name="Schurch N."/>
            <person name="Bruggmann R."/>
            <person name="Wittwer M."/>
        </authorList>
    </citation>
    <scope>NUCLEOTIDE SEQUENCE [LARGE SCALE GENOMIC DNA]</scope>
    <source>
        <strain evidence="1 2">ATCC 30894</strain>
    </source>
</reference>
<evidence type="ECO:0000313" key="1">
    <source>
        <dbReference type="EMBL" id="KAF0983991.1"/>
    </source>
</evidence>
<gene>
    <name evidence="1" type="ORF">FDP41_007906</name>
</gene>
<dbReference type="OrthoDB" id="10369162at2759"/>
<dbReference type="GeneID" id="68115124"/>
<keyword evidence="2" id="KW-1185">Reference proteome</keyword>
<evidence type="ECO:0000313" key="2">
    <source>
        <dbReference type="Proteomes" id="UP000444721"/>
    </source>
</evidence>
<sequence length="93" mass="10625">MQNSSVVLPNNNQNNNNITQVCDATALQECFKRNPTNRQEKCKVEIEEFKRACEEKAKEFKQRTSNNGSGSNNISNEKDYCESGYCKVDINKL</sequence>
<accession>A0A6A5C9W7</accession>
<proteinExistence type="predicted"/>
<comment type="caution">
    <text evidence="1">The sequence shown here is derived from an EMBL/GenBank/DDBJ whole genome shotgun (WGS) entry which is preliminary data.</text>
</comment>
<dbReference type="Proteomes" id="UP000444721">
    <property type="component" value="Unassembled WGS sequence"/>
</dbReference>
<name>A0A6A5C9W7_NAEFO</name>
<dbReference type="RefSeq" id="XP_044568704.1">
    <property type="nucleotide sequence ID" value="XM_044711702.1"/>
</dbReference>
<dbReference type="VEuPathDB" id="AmoebaDB:FDP41_007906"/>
<dbReference type="EMBL" id="VFQX01000004">
    <property type="protein sequence ID" value="KAF0983991.1"/>
    <property type="molecule type" value="Genomic_DNA"/>
</dbReference>
<dbReference type="AlphaFoldDB" id="A0A6A5C9W7"/>
<organism evidence="1 2">
    <name type="scientific">Naegleria fowleri</name>
    <name type="common">Brain eating amoeba</name>
    <dbReference type="NCBI Taxonomy" id="5763"/>
    <lineage>
        <taxon>Eukaryota</taxon>
        <taxon>Discoba</taxon>
        <taxon>Heterolobosea</taxon>
        <taxon>Tetramitia</taxon>
        <taxon>Eutetramitia</taxon>
        <taxon>Vahlkampfiidae</taxon>
        <taxon>Naegleria</taxon>
    </lineage>
</organism>